<feature type="chain" id="PRO_5031103516" description="Apple domain-containing protein" evidence="1">
    <location>
        <begin position="21"/>
        <end position="422"/>
    </location>
</feature>
<dbReference type="AlphaFoldDB" id="A0A7S3L481"/>
<accession>A0A7S3L481</accession>
<feature type="signal peptide" evidence="1">
    <location>
        <begin position="1"/>
        <end position="20"/>
    </location>
</feature>
<keyword evidence="1" id="KW-0732">Signal</keyword>
<proteinExistence type="predicted"/>
<gene>
    <name evidence="3" type="ORF">ACOF00016_LOCUS7083</name>
</gene>
<feature type="domain" description="Apple" evidence="2">
    <location>
        <begin position="330"/>
        <end position="417"/>
    </location>
</feature>
<dbReference type="EMBL" id="HBIM01008348">
    <property type="protein sequence ID" value="CAE0409438.1"/>
    <property type="molecule type" value="Transcribed_RNA"/>
</dbReference>
<name>A0A7S3L481_9STRA</name>
<organism evidence="3">
    <name type="scientific">Amphora coffeiformis</name>
    <dbReference type="NCBI Taxonomy" id="265554"/>
    <lineage>
        <taxon>Eukaryota</taxon>
        <taxon>Sar</taxon>
        <taxon>Stramenopiles</taxon>
        <taxon>Ochrophyta</taxon>
        <taxon>Bacillariophyta</taxon>
        <taxon>Bacillariophyceae</taxon>
        <taxon>Bacillariophycidae</taxon>
        <taxon>Thalassiophysales</taxon>
        <taxon>Catenulaceae</taxon>
        <taxon>Amphora</taxon>
    </lineage>
</organism>
<evidence type="ECO:0000256" key="1">
    <source>
        <dbReference type="SAM" id="SignalP"/>
    </source>
</evidence>
<protein>
    <recommendedName>
        <fullName evidence="2">Apple domain-containing protein</fullName>
    </recommendedName>
</protein>
<reference evidence="3" key="1">
    <citation type="submission" date="2021-01" db="EMBL/GenBank/DDBJ databases">
        <authorList>
            <person name="Corre E."/>
            <person name="Pelletier E."/>
            <person name="Niang G."/>
            <person name="Scheremetjew M."/>
            <person name="Finn R."/>
            <person name="Kale V."/>
            <person name="Holt S."/>
            <person name="Cochrane G."/>
            <person name="Meng A."/>
            <person name="Brown T."/>
            <person name="Cohen L."/>
        </authorList>
    </citation>
    <scope>NUCLEOTIDE SEQUENCE</scope>
    <source>
        <strain evidence="3">CCMP127</strain>
    </source>
</reference>
<evidence type="ECO:0000259" key="2">
    <source>
        <dbReference type="PROSITE" id="PS50948"/>
    </source>
</evidence>
<sequence length="422" mass="47150">MCMKLTTLLIASLHWGMASAVINLRNGPKDLSVDLNGKGLVGTSDFSHARRQLAMRGLVDFEWEVQPEPDYPSISFEDASDDNEVRFLYNYTGTTIPGTKYLKHELFRGDCKTPASTDAVVVSFFDDLTELNEYQVDVNILQESVAGTPEYMDIDVTAAMINFCIRVDYMYDDGTEGESVNFHETNVTINIDLTANFTLTAINVDRISADQVDEDVALNCEVQAYFCNENNENVEQPTFVQGEIMTVCVEIAESDKELYHLNDILNMDLEQIKANGIDTDQSSIVVDQRATGLSDKFCQNGICNIRHQLASKFFDERDPNNLDIAGVAICAFGPLSEFTKRTNREMSTVFATQNTPLRMEQPSVESCKTECLEISGCQAFSAEPIANDFYECLFFTAFPRDEDLATSTAVDVYTRNDVIAPL</sequence>
<dbReference type="InterPro" id="IPR003609">
    <property type="entry name" value="Pan_app"/>
</dbReference>
<dbReference type="PROSITE" id="PS50948">
    <property type="entry name" value="PAN"/>
    <property type="match status" value="1"/>
</dbReference>
<evidence type="ECO:0000313" key="3">
    <source>
        <dbReference type="EMBL" id="CAE0409438.1"/>
    </source>
</evidence>